<accession>A0A0A8ZR86</accession>
<reference evidence="1" key="2">
    <citation type="journal article" date="2015" name="Data Brief">
        <title>Shoot transcriptome of the giant reed, Arundo donax.</title>
        <authorList>
            <person name="Barrero R.A."/>
            <person name="Guerrero F.D."/>
            <person name="Moolhuijzen P."/>
            <person name="Goolsby J.A."/>
            <person name="Tidwell J."/>
            <person name="Bellgard S.E."/>
            <person name="Bellgard M.I."/>
        </authorList>
    </citation>
    <scope>NUCLEOTIDE SEQUENCE</scope>
    <source>
        <tissue evidence="1">Shoot tissue taken approximately 20 cm above the soil surface</tissue>
    </source>
</reference>
<protein>
    <submittedName>
        <fullName evidence="1">Uncharacterized protein</fullName>
    </submittedName>
</protein>
<dbReference type="AlphaFoldDB" id="A0A0A8ZR86"/>
<evidence type="ECO:0000313" key="1">
    <source>
        <dbReference type="EMBL" id="JAD40178.1"/>
    </source>
</evidence>
<name>A0A0A8ZR86_ARUDO</name>
<organism evidence="1">
    <name type="scientific">Arundo donax</name>
    <name type="common">Giant reed</name>
    <name type="synonym">Donax arundinaceus</name>
    <dbReference type="NCBI Taxonomy" id="35708"/>
    <lineage>
        <taxon>Eukaryota</taxon>
        <taxon>Viridiplantae</taxon>
        <taxon>Streptophyta</taxon>
        <taxon>Embryophyta</taxon>
        <taxon>Tracheophyta</taxon>
        <taxon>Spermatophyta</taxon>
        <taxon>Magnoliopsida</taxon>
        <taxon>Liliopsida</taxon>
        <taxon>Poales</taxon>
        <taxon>Poaceae</taxon>
        <taxon>PACMAD clade</taxon>
        <taxon>Arundinoideae</taxon>
        <taxon>Arundineae</taxon>
        <taxon>Arundo</taxon>
    </lineage>
</organism>
<sequence length="18" mass="2132">MALRLLLNILEYTFGSYN</sequence>
<dbReference type="EMBL" id="GBRH01257717">
    <property type="protein sequence ID" value="JAD40178.1"/>
    <property type="molecule type" value="Transcribed_RNA"/>
</dbReference>
<reference evidence="1" key="1">
    <citation type="submission" date="2014-09" db="EMBL/GenBank/DDBJ databases">
        <authorList>
            <person name="Magalhaes I.L.F."/>
            <person name="Oliveira U."/>
            <person name="Santos F.R."/>
            <person name="Vidigal T.H.D.A."/>
            <person name="Brescovit A.D."/>
            <person name="Santos A.J."/>
        </authorList>
    </citation>
    <scope>NUCLEOTIDE SEQUENCE</scope>
    <source>
        <tissue evidence="1">Shoot tissue taken approximately 20 cm above the soil surface</tissue>
    </source>
</reference>
<proteinExistence type="predicted"/>